<dbReference type="PANTHER" id="PTHR34914:SF1">
    <property type="entry name" value="LYMPHOCYTE EXPANSION MOLECULE"/>
    <property type="match status" value="1"/>
</dbReference>
<proteinExistence type="predicted"/>
<evidence type="ECO:0000313" key="2">
    <source>
        <dbReference type="Proteomes" id="UP000000311"/>
    </source>
</evidence>
<reference evidence="1 2" key="1">
    <citation type="journal article" date="2010" name="Science">
        <title>Genomic comparison of the ants Camponotus floridanus and Harpegnathos saltator.</title>
        <authorList>
            <person name="Bonasio R."/>
            <person name="Zhang G."/>
            <person name="Ye C."/>
            <person name="Mutti N.S."/>
            <person name="Fang X."/>
            <person name="Qin N."/>
            <person name="Donahue G."/>
            <person name="Yang P."/>
            <person name="Li Q."/>
            <person name="Li C."/>
            <person name="Zhang P."/>
            <person name="Huang Z."/>
            <person name="Berger S.L."/>
            <person name="Reinberg D."/>
            <person name="Wang J."/>
            <person name="Liebig J."/>
        </authorList>
    </citation>
    <scope>NUCLEOTIDE SEQUENCE [LARGE SCALE GENOMIC DNA]</scope>
    <source>
        <strain evidence="2">C129</strain>
    </source>
</reference>
<name>E2ADD3_CAMFO</name>
<organism evidence="2">
    <name type="scientific">Camponotus floridanus</name>
    <name type="common">Florida carpenter ant</name>
    <dbReference type="NCBI Taxonomy" id="104421"/>
    <lineage>
        <taxon>Eukaryota</taxon>
        <taxon>Metazoa</taxon>
        <taxon>Ecdysozoa</taxon>
        <taxon>Arthropoda</taxon>
        <taxon>Hexapoda</taxon>
        <taxon>Insecta</taxon>
        <taxon>Pterygota</taxon>
        <taxon>Neoptera</taxon>
        <taxon>Endopterygota</taxon>
        <taxon>Hymenoptera</taxon>
        <taxon>Apocrita</taxon>
        <taxon>Aculeata</taxon>
        <taxon>Formicoidea</taxon>
        <taxon>Formicidae</taxon>
        <taxon>Formicinae</taxon>
        <taxon>Camponotus</taxon>
    </lineage>
</organism>
<dbReference type="EMBL" id="GL438749">
    <property type="protein sequence ID" value="EFN68549.1"/>
    <property type="molecule type" value="Genomic_DNA"/>
</dbReference>
<dbReference type="OMA" id="CDPCLYH"/>
<keyword evidence="2" id="KW-1185">Reference proteome</keyword>
<protein>
    <submittedName>
        <fullName evidence="1">Uncharacterized protein C1orf177-like protein</fullName>
    </submittedName>
</protein>
<dbReference type="STRING" id="104421.E2ADD3"/>
<dbReference type="AlphaFoldDB" id="E2ADD3"/>
<dbReference type="Proteomes" id="UP000000311">
    <property type="component" value="Unassembled WGS sequence"/>
</dbReference>
<accession>E2ADD3</accession>
<dbReference type="OrthoDB" id="6275292at2759"/>
<sequence length="384" mass="44672">MPQKYETKSFRLCRCCYKWRCQCLIPRRKKPHPPFNSGSKLNDNLGLHPKLTSFATTSPAVGSYNPRPIDRKSGAISWKRQQETKEFSATMGGRLTKKIATEKKLIRTSRGPGSHEIIRWPENILEAPCKSLQRDVAFGTVPQFEPSYKSTTPGPGYILRTHNPYYYLDQKRLKGYSCIPSFEFDGLMSRFRETKRSWSLPCNRYSVKHPDSLQTFLEKVTSKRGPYDLFTGPRDETTIKGYWTYPKSEDYGDWPRKLPDEMEKLSNKCNYFKGKWSMNPRFTKKPVARIILQDINMCYKDPNEPGPGHYDPRTPRKPSTLKRYPFDSNIEYVRPLPPSDIRPGPGRYKIQQDYHIKGYGWTCVFKSKVPRTIGAFIPPLYSDF</sequence>
<dbReference type="InterPro" id="IPR033557">
    <property type="entry name" value="CIMAP2"/>
</dbReference>
<dbReference type="InParanoid" id="E2ADD3"/>
<gene>
    <name evidence="1" type="ORF">EAG_07149</name>
</gene>
<dbReference type="KEGG" id="cfo:105251137"/>
<dbReference type="PANTHER" id="PTHR34914">
    <property type="entry name" value="LYMPHOCYTE EXPANSION MOLECULE"/>
    <property type="match status" value="1"/>
</dbReference>
<evidence type="ECO:0000313" key="1">
    <source>
        <dbReference type="EMBL" id="EFN68549.1"/>
    </source>
</evidence>